<keyword evidence="2" id="KW-1185">Reference proteome</keyword>
<feature type="non-terminal residue" evidence="1">
    <location>
        <position position="1"/>
    </location>
</feature>
<proteinExistence type="predicted"/>
<gene>
    <name evidence="1" type="ORF">RFULGI_LOCUS13644</name>
</gene>
<protein>
    <submittedName>
        <fullName evidence="1">17062_t:CDS:1</fullName>
    </submittedName>
</protein>
<dbReference type="OrthoDB" id="66881at2759"/>
<accession>A0A9N9NRS7</accession>
<dbReference type="Proteomes" id="UP000789396">
    <property type="component" value="Unassembled WGS sequence"/>
</dbReference>
<name>A0A9N9NRS7_9GLOM</name>
<evidence type="ECO:0000313" key="2">
    <source>
        <dbReference type="Proteomes" id="UP000789396"/>
    </source>
</evidence>
<organism evidence="1 2">
    <name type="scientific">Racocetra fulgida</name>
    <dbReference type="NCBI Taxonomy" id="60492"/>
    <lineage>
        <taxon>Eukaryota</taxon>
        <taxon>Fungi</taxon>
        <taxon>Fungi incertae sedis</taxon>
        <taxon>Mucoromycota</taxon>
        <taxon>Glomeromycotina</taxon>
        <taxon>Glomeromycetes</taxon>
        <taxon>Diversisporales</taxon>
        <taxon>Gigasporaceae</taxon>
        <taxon>Racocetra</taxon>
    </lineage>
</organism>
<comment type="caution">
    <text evidence="1">The sequence shown here is derived from an EMBL/GenBank/DDBJ whole genome shotgun (WGS) entry which is preliminary data.</text>
</comment>
<feature type="non-terminal residue" evidence="1">
    <location>
        <position position="51"/>
    </location>
</feature>
<evidence type="ECO:0000313" key="1">
    <source>
        <dbReference type="EMBL" id="CAG8751690.1"/>
    </source>
</evidence>
<dbReference type="EMBL" id="CAJVPZ010036595">
    <property type="protein sequence ID" value="CAG8751690.1"/>
    <property type="molecule type" value="Genomic_DNA"/>
</dbReference>
<reference evidence="1" key="1">
    <citation type="submission" date="2021-06" db="EMBL/GenBank/DDBJ databases">
        <authorList>
            <person name="Kallberg Y."/>
            <person name="Tangrot J."/>
            <person name="Rosling A."/>
        </authorList>
    </citation>
    <scope>NUCLEOTIDE SEQUENCE</scope>
    <source>
        <strain evidence="1">IN212</strain>
    </source>
</reference>
<dbReference type="AlphaFoldDB" id="A0A9N9NRS7"/>
<sequence>EHIFTGGDEIEQEYGKDLHDLVWLYKMILPPKYPNIAFLGLVLGAGSIWPV</sequence>